<feature type="binding site" evidence="3">
    <location>
        <position position="130"/>
    </location>
    <ligand>
        <name>Zn(2+)</name>
        <dbReference type="ChEBI" id="CHEBI:29105"/>
        <label>2</label>
    </ligand>
</feature>
<keyword evidence="3" id="KW-0479">Metal-binding</keyword>
<dbReference type="EMBL" id="CM001022">
    <property type="protein sequence ID" value="EFQ24744.1"/>
    <property type="molecule type" value="Genomic_DNA"/>
</dbReference>
<evidence type="ECO:0000259" key="4">
    <source>
        <dbReference type="Pfam" id="PF07687"/>
    </source>
</evidence>
<gene>
    <name evidence="5" type="ORF">Apau_2337</name>
</gene>
<evidence type="ECO:0000256" key="2">
    <source>
        <dbReference type="ARBA" id="ARBA00022801"/>
    </source>
</evidence>
<feature type="domain" description="Peptidase M20 dimerisation" evidence="4">
    <location>
        <begin position="208"/>
        <end position="309"/>
    </location>
</feature>
<dbReference type="RefSeq" id="WP_006301989.1">
    <property type="nucleotide sequence ID" value="NZ_CM001022.1"/>
</dbReference>
<dbReference type="Gene3D" id="3.30.70.360">
    <property type="match status" value="1"/>
</dbReference>
<dbReference type="CDD" id="cd03884">
    <property type="entry name" value="M20_bAS"/>
    <property type="match status" value="1"/>
</dbReference>
<keyword evidence="6" id="KW-1185">Reference proteome</keyword>
<dbReference type="SUPFAM" id="SSF53187">
    <property type="entry name" value="Zn-dependent exopeptidases"/>
    <property type="match status" value="1"/>
</dbReference>
<protein>
    <submittedName>
        <fullName evidence="5">Amidase, hydantoinase/carbamoylase family</fullName>
        <ecNumber evidence="5">3.5.1.87</ecNumber>
    </submittedName>
</protein>
<dbReference type="NCBIfam" id="TIGR01879">
    <property type="entry name" value="hydantase"/>
    <property type="match status" value="1"/>
</dbReference>
<dbReference type="EC" id="3.5.1.87" evidence="5"/>
<dbReference type="InterPro" id="IPR036264">
    <property type="entry name" value="Bact_exopeptidase_dim_dom"/>
</dbReference>
<dbReference type="AlphaFoldDB" id="E3D071"/>
<dbReference type="InterPro" id="IPR010158">
    <property type="entry name" value="Amidase_Cbmase"/>
</dbReference>
<sequence length="409" mass="44055">MEERIVLDEGRFLADLEELGGIGAAPGEGRTRLALSDEDGEARRWLVRRMEELGLEIRVDGIGNLFGILPGEEGTEAPVTAGSHLDTVIRAGALDGAYGVLGALAVLRGVRESGTRLRRALAVAAFTNEEGVRFQPDMMGSLVLSGRLPLEEALAARDREGLRAGEELERLGFRGTDRVTPGAYLELHIEQGPRLEDAGARIGVVEGIQGIAWWGCTYRGQANHAGTTPMDRRRDAFAGVADLSRSLRELAARVPSSVATLGRVEVRPGAINVVPGRVDFTVDVRAEAPESFGRLKEEVPRLLREAAGRHALELEAEALADAPPVRFPREMTDLVDSCARGETDRVLRLASGAGHDAQFLHFLCPTAMIFVPSRGGLSHCPEEHTEAADLLRGVRVLARGLIALAQREA</sequence>
<dbReference type="HOGENOM" id="CLU_024588_2_1_0"/>
<name>E3D071_9BACT</name>
<feature type="binding site" evidence="3">
    <location>
        <position position="188"/>
    </location>
    <ligand>
        <name>Zn(2+)</name>
        <dbReference type="ChEBI" id="CHEBI:29105"/>
        <label>1</label>
    </ligand>
</feature>
<dbReference type="GO" id="GO:0046872">
    <property type="term" value="F:metal ion binding"/>
    <property type="evidence" value="ECO:0007669"/>
    <property type="project" value="UniProtKB-KW"/>
</dbReference>
<dbReference type="PANTHER" id="PTHR32494:SF5">
    <property type="entry name" value="ALLANTOATE AMIDOHYDROLASE"/>
    <property type="match status" value="1"/>
</dbReference>
<comment type="similarity">
    <text evidence="1">Belongs to the peptidase M20 family.</text>
</comment>
<dbReference type="GO" id="GO:0050538">
    <property type="term" value="F:N-carbamoyl-L-amino-acid hydrolase activity"/>
    <property type="evidence" value="ECO:0007669"/>
    <property type="project" value="UniProtKB-EC"/>
</dbReference>
<feature type="binding site" evidence="3">
    <location>
        <position position="95"/>
    </location>
    <ligand>
        <name>Zn(2+)</name>
        <dbReference type="ChEBI" id="CHEBI:29105"/>
        <label>1</label>
    </ligand>
</feature>
<dbReference type="InterPro" id="IPR002933">
    <property type="entry name" value="Peptidase_M20"/>
</dbReference>
<dbReference type="PaxDb" id="584708-Apau_2337"/>
<evidence type="ECO:0000313" key="6">
    <source>
        <dbReference type="Proteomes" id="UP000005096"/>
    </source>
</evidence>
<comment type="cofactor">
    <cofactor evidence="3">
        <name>Zn(2+)</name>
        <dbReference type="ChEBI" id="CHEBI:29105"/>
    </cofactor>
    <text evidence="3">Binds 2 Zn(2+) ions per subunit.</text>
</comment>
<dbReference type="InterPro" id="IPR011650">
    <property type="entry name" value="Peptidase_M20_dimer"/>
</dbReference>
<dbReference type="OrthoDB" id="9808195at2"/>
<dbReference type="NCBIfam" id="NF006771">
    <property type="entry name" value="PRK09290.1-5"/>
    <property type="match status" value="1"/>
</dbReference>
<keyword evidence="2 5" id="KW-0378">Hydrolase</keyword>
<evidence type="ECO:0000256" key="3">
    <source>
        <dbReference type="PIRSR" id="PIRSR001235-1"/>
    </source>
</evidence>
<organism evidence="5 6">
    <name type="scientific">Aminomonas paucivorans DSM 12260</name>
    <dbReference type="NCBI Taxonomy" id="584708"/>
    <lineage>
        <taxon>Bacteria</taxon>
        <taxon>Thermotogati</taxon>
        <taxon>Synergistota</taxon>
        <taxon>Synergistia</taxon>
        <taxon>Synergistales</taxon>
        <taxon>Synergistaceae</taxon>
        <taxon>Aminomonas</taxon>
    </lineage>
</organism>
<dbReference type="eggNOG" id="COG0624">
    <property type="taxonomic scope" value="Bacteria"/>
</dbReference>
<dbReference type="STRING" id="584708.Apau_2337"/>
<reference evidence="5 6" key="1">
    <citation type="journal article" date="2010" name="Stand. Genomic Sci.">
        <title>Non-contiguous finished genome sequence of Aminomonas paucivorans type strain (GLU-3).</title>
        <authorList>
            <person name="Pitluck S."/>
            <person name="Yasawong M."/>
            <person name="Held B."/>
            <person name="Lapidus A."/>
            <person name="Nolan M."/>
            <person name="Copeland A."/>
            <person name="Lucas S."/>
            <person name="Del Rio T.G."/>
            <person name="Tice H."/>
            <person name="Cheng J.F."/>
            <person name="Chertkov O."/>
            <person name="Goodwin L."/>
            <person name="Tapia R."/>
            <person name="Han C."/>
            <person name="Liolios K."/>
            <person name="Ivanova N."/>
            <person name="Mavromatis K."/>
            <person name="Ovchinnikova G."/>
            <person name="Pati A."/>
            <person name="Chen A."/>
            <person name="Palaniappan K."/>
            <person name="Land M."/>
            <person name="Hauser L."/>
            <person name="Chang Y.J."/>
            <person name="Jeffries C.D."/>
            <person name="Pukall R."/>
            <person name="Spring S."/>
            <person name="Rohde M."/>
            <person name="Sikorski J."/>
            <person name="Goker M."/>
            <person name="Woyke T."/>
            <person name="Bristow J."/>
            <person name="Eisen J.A."/>
            <person name="Markowitz V."/>
            <person name="Hugenholtz P."/>
            <person name="Kyrpides N.C."/>
            <person name="Klenk H.P."/>
        </authorList>
    </citation>
    <scope>NUCLEOTIDE SEQUENCE [LARGE SCALE GENOMIC DNA]</scope>
    <source>
        <strain evidence="5 6">DSM 12260</strain>
    </source>
</reference>
<evidence type="ECO:0000256" key="1">
    <source>
        <dbReference type="ARBA" id="ARBA00006153"/>
    </source>
</evidence>
<feature type="binding site" evidence="3">
    <location>
        <position position="95"/>
    </location>
    <ligand>
        <name>Zn(2+)</name>
        <dbReference type="ChEBI" id="CHEBI:29105"/>
        <label>2</label>
    </ligand>
</feature>
<dbReference type="Pfam" id="PF07687">
    <property type="entry name" value="M20_dimer"/>
    <property type="match status" value="1"/>
</dbReference>
<feature type="binding site" evidence="3">
    <location>
        <position position="84"/>
    </location>
    <ligand>
        <name>Zn(2+)</name>
        <dbReference type="ChEBI" id="CHEBI:29105"/>
        <label>1</label>
    </ligand>
</feature>
<dbReference type="Proteomes" id="UP000005096">
    <property type="component" value="Chromosome"/>
</dbReference>
<feature type="binding site" evidence="3">
    <location>
        <position position="379"/>
    </location>
    <ligand>
        <name>Zn(2+)</name>
        <dbReference type="ChEBI" id="CHEBI:29105"/>
        <label>2</label>
    </ligand>
</feature>
<accession>E3D071</accession>
<dbReference type="GO" id="GO:0016813">
    <property type="term" value="F:hydrolase activity, acting on carbon-nitrogen (but not peptide) bonds, in linear amidines"/>
    <property type="evidence" value="ECO:0007669"/>
    <property type="project" value="InterPro"/>
</dbReference>
<dbReference type="Gene3D" id="3.40.630.10">
    <property type="entry name" value="Zn peptidases"/>
    <property type="match status" value="1"/>
</dbReference>
<dbReference type="PANTHER" id="PTHR32494">
    <property type="entry name" value="ALLANTOATE DEIMINASE-RELATED"/>
    <property type="match status" value="1"/>
</dbReference>
<proteinExistence type="inferred from homology"/>
<keyword evidence="3" id="KW-0862">Zinc</keyword>
<dbReference type="Pfam" id="PF01546">
    <property type="entry name" value="Peptidase_M20"/>
    <property type="match status" value="1"/>
</dbReference>
<dbReference type="SUPFAM" id="SSF55031">
    <property type="entry name" value="Bacterial exopeptidase dimerisation domain"/>
    <property type="match status" value="1"/>
</dbReference>
<evidence type="ECO:0000313" key="5">
    <source>
        <dbReference type="EMBL" id="EFQ24744.1"/>
    </source>
</evidence>
<dbReference type="PIRSF" id="PIRSF001235">
    <property type="entry name" value="Amidase_carbamoylase"/>
    <property type="match status" value="1"/>
</dbReference>